<dbReference type="PROSITE" id="PS01022">
    <property type="entry name" value="PTR2_1"/>
    <property type="match status" value="1"/>
</dbReference>
<feature type="transmembrane region" description="Helical" evidence="11">
    <location>
        <begin position="56"/>
        <end position="73"/>
    </location>
</feature>
<dbReference type="PANTHER" id="PTHR11654">
    <property type="entry name" value="OLIGOPEPTIDE TRANSPORTER-RELATED"/>
    <property type="match status" value="1"/>
</dbReference>
<dbReference type="FunFam" id="1.20.1250.20:FF:000049">
    <property type="entry name" value="Solute carrier family 15 member 2"/>
    <property type="match status" value="1"/>
</dbReference>
<dbReference type="Gene3D" id="1.20.1250.20">
    <property type="entry name" value="MFS general substrate transporter like domains"/>
    <property type="match status" value="1"/>
</dbReference>
<evidence type="ECO:0000256" key="8">
    <source>
        <dbReference type="ARBA" id="ARBA00023136"/>
    </source>
</evidence>
<accession>A0A914CKC9</accession>
<dbReference type="SUPFAM" id="SSF103473">
    <property type="entry name" value="MFS general substrate transporter"/>
    <property type="match status" value="1"/>
</dbReference>
<feature type="transmembrane region" description="Helical" evidence="11">
    <location>
        <begin position="215"/>
        <end position="236"/>
    </location>
</feature>
<evidence type="ECO:0000256" key="1">
    <source>
        <dbReference type="ARBA" id="ARBA00004141"/>
    </source>
</evidence>
<keyword evidence="12" id="KW-1185">Reference proteome</keyword>
<feature type="region of interest" description="Disordered" evidence="10">
    <location>
        <begin position="1"/>
        <end position="26"/>
    </location>
</feature>
<evidence type="ECO:0000256" key="3">
    <source>
        <dbReference type="ARBA" id="ARBA00022448"/>
    </source>
</evidence>
<evidence type="ECO:0000313" key="12">
    <source>
        <dbReference type="Proteomes" id="UP000887540"/>
    </source>
</evidence>
<keyword evidence="8 11" id="KW-0472">Membrane</keyword>
<evidence type="ECO:0000256" key="7">
    <source>
        <dbReference type="ARBA" id="ARBA00022989"/>
    </source>
</evidence>
<dbReference type="GO" id="GO:0016020">
    <property type="term" value="C:membrane"/>
    <property type="evidence" value="ECO:0007669"/>
    <property type="project" value="UniProtKB-SubCell"/>
</dbReference>
<dbReference type="Pfam" id="PF00854">
    <property type="entry name" value="PTR2"/>
    <property type="match status" value="1"/>
</dbReference>
<dbReference type="AlphaFoldDB" id="A0A914CKC9"/>
<feature type="transmembrane region" description="Helical" evidence="11">
    <location>
        <begin position="174"/>
        <end position="195"/>
    </location>
</feature>
<evidence type="ECO:0000256" key="4">
    <source>
        <dbReference type="ARBA" id="ARBA00022692"/>
    </source>
</evidence>
<dbReference type="GO" id="GO:0022857">
    <property type="term" value="F:transmembrane transporter activity"/>
    <property type="evidence" value="ECO:0007669"/>
    <property type="project" value="InterPro"/>
</dbReference>
<feature type="transmembrane region" description="Helical" evidence="11">
    <location>
        <begin position="360"/>
        <end position="382"/>
    </location>
</feature>
<organism evidence="12 13">
    <name type="scientific">Acrobeloides nanus</name>
    <dbReference type="NCBI Taxonomy" id="290746"/>
    <lineage>
        <taxon>Eukaryota</taxon>
        <taxon>Metazoa</taxon>
        <taxon>Ecdysozoa</taxon>
        <taxon>Nematoda</taxon>
        <taxon>Chromadorea</taxon>
        <taxon>Rhabditida</taxon>
        <taxon>Tylenchina</taxon>
        <taxon>Cephalobomorpha</taxon>
        <taxon>Cephaloboidea</taxon>
        <taxon>Cephalobidae</taxon>
        <taxon>Acrobeloides</taxon>
    </lineage>
</organism>
<feature type="compositionally biased region" description="Basic and acidic residues" evidence="10">
    <location>
        <begin position="1"/>
        <end position="12"/>
    </location>
</feature>
<keyword evidence="6" id="KW-0653">Protein transport</keyword>
<evidence type="ECO:0000256" key="5">
    <source>
        <dbReference type="ARBA" id="ARBA00022856"/>
    </source>
</evidence>
<evidence type="ECO:0000313" key="13">
    <source>
        <dbReference type="WBParaSite" id="ACRNAN_scaffold1173.g17914.t2"/>
    </source>
</evidence>
<proteinExistence type="inferred from homology"/>
<dbReference type="InterPro" id="IPR018456">
    <property type="entry name" value="PTR2_symporter_CS"/>
</dbReference>
<evidence type="ECO:0000256" key="6">
    <source>
        <dbReference type="ARBA" id="ARBA00022927"/>
    </source>
</evidence>
<evidence type="ECO:0000256" key="11">
    <source>
        <dbReference type="SAM" id="Phobius"/>
    </source>
</evidence>
<dbReference type="InterPro" id="IPR036259">
    <property type="entry name" value="MFS_trans_sf"/>
</dbReference>
<keyword evidence="7 11" id="KW-1133">Transmembrane helix</keyword>
<dbReference type="Proteomes" id="UP000887540">
    <property type="component" value="Unplaced"/>
</dbReference>
<feature type="transmembrane region" description="Helical" evidence="11">
    <location>
        <begin position="106"/>
        <end position="129"/>
    </location>
</feature>
<feature type="transmembrane region" description="Helical" evidence="11">
    <location>
        <begin position="79"/>
        <end position="99"/>
    </location>
</feature>
<feature type="transmembrane region" description="Helical" evidence="11">
    <location>
        <begin position="141"/>
        <end position="162"/>
    </location>
</feature>
<evidence type="ECO:0000256" key="2">
    <source>
        <dbReference type="ARBA" id="ARBA00005982"/>
    </source>
</evidence>
<sequence>MGIEDESKRSGRELLPQPDYATDDPEPRKFGEIVRKWPKVTFCIVMNEFCERFSYYGMRTVLTLYLINILNFNDNLSTILFHAFTVLAYSSPLLGSILADGYIGKFWTIFSISLLYAAGQIVLAVSSTFKKGSSIHPYLDFAGLFIIAMGTGGIKPCVSAFGADQFPSHYLIMISYYFSIFYFMINAGSTISTFMTPIFRATPCLGQDSCYPLAFGIPAVLMIVATVFFMLGSFFYKKVPPKENVIFRVAGVMKVAIRNKFFRSPPVKRDHWIEYFLDTHKCENDPKCLALRSSKRHSKECAQTKFVDDIKSLVRVTIMMLPVPMFWALYDQQGSRWIIQAVAMDAQLTSGFALLPDQMATLNAILIMLFIPLFQIIIYPGFEKMGIRTTSLRRMVIGGLLAAAAFITSGFVQIAVNETLPDVPGDSTAFLSVINSFPNASSCFVNVTIPGVPGASAYSIPANSSLIDDNVQKRKELYRLSTGDSKSFEVNLAFSG</sequence>
<keyword evidence="3" id="KW-0813">Transport</keyword>
<reference evidence="13" key="1">
    <citation type="submission" date="2022-11" db="UniProtKB">
        <authorList>
            <consortium name="WormBaseParasite"/>
        </authorList>
    </citation>
    <scope>IDENTIFICATION</scope>
</reference>
<keyword evidence="4 11" id="KW-0812">Transmembrane</keyword>
<name>A0A914CKC9_9BILA</name>
<dbReference type="GO" id="GO:0015031">
    <property type="term" value="P:protein transport"/>
    <property type="evidence" value="ECO:0007669"/>
    <property type="project" value="UniProtKB-KW"/>
</dbReference>
<evidence type="ECO:0000256" key="10">
    <source>
        <dbReference type="SAM" id="MobiDB-lite"/>
    </source>
</evidence>
<keyword evidence="5" id="KW-0571">Peptide transport</keyword>
<feature type="transmembrane region" description="Helical" evidence="11">
    <location>
        <begin position="313"/>
        <end position="330"/>
    </location>
</feature>
<protein>
    <recommendedName>
        <fullName evidence="9">Oligopeptide transporter 1</fullName>
    </recommendedName>
</protein>
<dbReference type="WBParaSite" id="ACRNAN_scaffold1173.g17914.t2">
    <property type="protein sequence ID" value="ACRNAN_scaffold1173.g17914.t2"/>
    <property type="gene ID" value="ACRNAN_scaffold1173.g17914"/>
</dbReference>
<comment type="similarity">
    <text evidence="2">Belongs to the major facilitator superfamily. Proton-dependent oligopeptide transporter (POT/PTR) (TC 2.A.17) family.</text>
</comment>
<comment type="subcellular location">
    <subcellularLocation>
        <location evidence="1">Membrane</location>
        <topology evidence="1">Multi-pass membrane protein</topology>
    </subcellularLocation>
</comment>
<feature type="transmembrane region" description="Helical" evidence="11">
    <location>
        <begin position="394"/>
        <end position="416"/>
    </location>
</feature>
<evidence type="ECO:0000256" key="9">
    <source>
        <dbReference type="ARBA" id="ARBA00078114"/>
    </source>
</evidence>
<dbReference type="InterPro" id="IPR000109">
    <property type="entry name" value="POT_fam"/>
</dbReference>
<dbReference type="GO" id="GO:0006857">
    <property type="term" value="P:oligopeptide transport"/>
    <property type="evidence" value="ECO:0007669"/>
    <property type="project" value="InterPro"/>
</dbReference>